<gene>
    <name evidence="8" type="primary">LOC100369738</name>
</gene>
<organism evidence="7 8">
    <name type="scientific">Saccoglossus kowalevskii</name>
    <name type="common">Acorn worm</name>
    <dbReference type="NCBI Taxonomy" id="10224"/>
    <lineage>
        <taxon>Eukaryota</taxon>
        <taxon>Metazoa</taxon>
        <taxon>Hemichordata</taxon>
        <taxon>Enteropneusta</taxon>
        <taxon>Harrimaniidae</taxon>
        <taxon>Saccoglossus</taxon>
    </lineage>
</organism>
<keyword evidence="3 6" id="KW-0812">Transmembrane</keyword>
<dbReference type="PANTHER" id="PTHR20855:SF92">
    <property type="entry name" value="PROGESTIN AND ADIPOQ RECEPTOR FAMILY MEMBER 3-LIKE"/>
    <property type="match status" value="1"/>
</dbReference>
<comment type="subcellular location">
    <subcellularLocation>
        <location evidence="1">Membrane</location>
        <topology evidence="1">Multi-pass membrane protein</topology>
    </subcellularLocation>
</comment>
<evidence type="ECO:0000256" key="1">
    <source>
        <dbReference type="ARBA" id="ARBA00004141"/>
    </source>
</evidence>
<keyword evidence="7" id="KW-1185">Reference proteome</keyword>
<feature type="transmembrane region" description="Helical" evidence="6">
    <location>
        <begin position="143"/>
        <end position="167"/>
    </location>
</feature>
<proteinExistence type="inferred from homology"/>
<dbReference type="RefSeq" id="XP_002741216.1">
    <property type="nucleotide sequence ID" value="XM_002741170.2"/>
</dbReference>
<evidence type="ECO:0000256" key="6">
    <source>
        <dbReference type="SAM" id="Phobius"/>
    </source>
</evidence>
<evidence type="ECO:0000256" key="3">
    <source>
        <dbReference type="ARBA" id="ARBA00022692"/>
    </source>
</evidence>
<protein>
    <submittedName>
        <fullName evidence="8">Membrane progestin receptor beta-like</fullName>
    </submittedName>
</protein>
<feature type="transmembrane region" description="Helical" evidence="6">
    <location>
        <begin position="50"/>
        <end position="68"/>
    </location>
</feature>
<keyword evidence="5 6" id="KW-0472">Membrane</keyword>
<sequence>MAKLPNLPRTKSATEVPKLFREPDVHNGYRIPNQPITYYALSMFQVHNELLNVWTHVIAFSILLYRSLTFISQVDLSDPHAWPLLIFCTSCCMYVFLSSTAHLFQSQSELTHYTCFFMDYIGISLYGFSSGMVHFYYSAEESYIKFIGSGWFFFVVTLCLASFACFANGYPKVKYTRPYPYTRKLWQLGSVGSLYLWIIAPIFHHIIMCKSNSCTDEGIYYHEAQVFWFLIGAVFFALPYPQKIAPGWFDIVGHGHQFFHIFIPICTYSQMQAEYFDLVNRREIIEKYFEPSFMMTFGLTAVLLIVNFIILFWLRIKVVEKIKLKGE</sequence>
<feature type="transmembrane region" description="Helical" evidence="6">
    <location>
        <begin position="219"/>
        <end position="239"/>
    </location>
</feature>
<comment type="similarity">
    <text evidence="2">Belongs to the ADIPOR family.</text>
</comment>
<evidence type="ECO:0000256" key="4">
    <source>
        <dbReference type="ARBA" id="ARBA00022989"/>
    </source>
</evidence>
<evidence type="ECO:0000256" key="2">
    <source>
        <dbReference type="ARBA" id="ARBA00007018"/>
    </source>
</evidence>
<dbReference type="Pfam" id="PF03006">
    <property type="entry name" value="HlyIII"/>
    <property type="match status" value="1"/>
</dbReference>
<dbReference type="GeneID" id="100369738"/>
<evidence type="ECO:0000256" key="5">
    <source>
        <dbReference type="ARBA" id="ARBA00023136"/>
    </source>
</evidence>
<feature type="transmembrane region" description="Helical" evidence="6">
    <location>
        <begin position="116"/>
        <end position="137"/>
    </location>
</feature>
<feature type="transmembrane region" description="Helical" evidence="6">
    <location>
        <begin position="80"/>
        <end position="104"/>
    </location>
</feature>
<reference evidence="8" key="1">
    <citation type="submission" date="2025-08" db="UniProtKB">
        <authorList>
            <consortium name="RefSeq"/>
        </authorList>
    </citation>
    <scope>IDENTIFICATION</scope>
    <source>
        <tissue evidence="8">Testes</tissue>
    </source>
</reference>
<dbReference type="InterPro" id="IPR004254">
    <property type="entry name" value="AdipoR/HlyIII-related"/>
</dbReference>
<keyword evidence="4 6" id="KW-1133">Transmembrane helix</keyword>
<name>A0ABM0H023_SACKO</name>
<feature type="transmembrane region" description="Helical" evidence="6">
    <location>
        <begin position="291"/>
        <end position="314"/>
    </location>
</feature>
<accession>A0ABM0H023</accession>
<evidence type="ECO:0000313" key="8">
    <source>
        <dbReference type="RefSeq" id="XP_002741216.1"/>
    </source>
</evidence>
<dbReference type="Proteomes" id="UP000694865">
    <property type="component" value="Unplaced"/>
</dbReference>
<dbReference type="PANTHER" id="PTHR20855">
    <property type="entry name" value="ADIPOR/PROGESTIN RECEPTOR-RELATED"/>
    <property type="match status" value="1"/>
</dbReference>
<feature type="transmembrane region" description="Helical" evidence="6">
    <location>
        <begin position="188"/>
        <end position="207"/>
    </location>
</feature>
<evidence type="ECO:0000313" key="7">
    <source>
        <dbReference type="Proteomes" id="UP000694865"/>
    </source>
</evidence>